<dbReference type="InterPro" id="IPR003034">
    <property type="entry name" value="SAP_dom"/>
</dbReference>
<proteinExistence type="predicted"/>
<accession>A0A0Q3LVW1</accession>
<evidence type="ECO:0000313" key="4">
    <source>
        <dbReference type="EnsemblPlants" id="KQJ96437"/>
    </source>
</evidence>
<dbReference type="OrthoDB" id="1922499at2759"/>
<name>A0A0Q3LVW1_BRADI</name>
<dbReference type="SUPFAM" id="SSF68906">
    <property type="entry name" value="SAP domain"/>
    <property type="match status" value="1"/>
</dbReference>
<evidence type="ECO:0000256" key="1">
    <source>
        <dbReference type="SAM" id="MobiDB-lite"/>
    </source>
</evidence>
<sequence length="667" mass="73666">MFRNKVLVRAIPSSAPPPPFLLRQVSFSAAAPSLDLDILCCRLSRSHRLACLPQPPTDALVIYQRCQSRAADEVVSKIAAAFPIASVGEEEEVVCSGSLVAKAIECGLRCLMLEHGWSFVGESIYVETMFAASEERTDLCALNVEVRSGPNDHFDFIVSPDAFRFTAHKISDIASSSMMETFEHSKEVSLDGCNLQTACAILPTLKECHVIAFSKSLPPGHSLDKFIEFCSIKHGLETNYSYHAAVKLTHGDSWEKQWLPSSFILQGSALQPALKSVRALKAMSSLRSFIEFLKAWNFFGQHQLVIKEQLILNCATTLPSWKKAITVHTARADYSEDFGLSRPHLKEKLLTLDFRTPKPAVFCSLSAKLGNTKVDEKALSSDDDGTGNGKGYTGHGFQSQPIVLTSSFKSHVALLKPSFSRPKRADTNNTRHFSVESSDADSLNKLSDTSLPKSSLRCFTKATHANPVNSSSASNIKQVIQEVQEGHQGGDHARNFKASEYLKRKHAEFLGNSGEGGNVKDYIPDVLQETRSMPDIQEDFLSTKAIQPKSKSMGCKGKMTATTKLKRKPEVVTNEFNKKVVDHQKDEFSKKITRVKVKAKDELTSTRTKARLDVDKDELMAKVIDHHKRGELHLLTVAELKGFLSTKKAKVGGSKEVLIQRASELLS</sequence>
<dbReference type="EnsemblPlants" id="KQJ96437">
    <property type="protein sequence ID" value="KQJ96437"/>
    <property type="gene ID" value="BRADI_3g23105v3"/>
</dbReference>
<protein>
    <recommendedName>
        <fullName evidence="2">SAP domain-containing protein</fullName>
    </recommendedName>
</protein>
<feature type="domain" description="SAP" evidence="2">
    <location>
        <begin position="632"/>
        <end position="666"/>
    </location>
</feature>
<dbReference type="RefSeq" id="XP_014756618.1">
    <property type="nucleotide sequence ID" value="XM_014901132.2"/>
</dbReference>
<dbReference type="Gramene" id="KQJ96437">
    <property type="protein sequence ID" value="KQJ96437"/>
    <property type="gene ID" value="BRADI_3g23105v3"/>
</dbReference>
<evidence type="ECO:0000313" key="3">
    <source>
        <dbReference type="EMBL" id="KQJ96437.1"/>
    </source>
</evidence>
<reference evidence="3" key="2">
    <citation type="submission" date="2017-06" db="EMBL/GenBank/DDBJ databases">
        <title>WGS assembly of Brachypodium distachyon.</title>
        <authorList>
            <consortium name="The International Brachypodium Initiative"/>
            <person name="Lucas S."/>
            <person name="Harmon-Smith M."/>
            <person name="Lail K."/>
            <person name="Tice H."/>
            <person name="Grimwood J."/>
            <person name="Bruce D."/>
            <person name="Barry K."/>
            <person name="Shu S."/>
            <person name="Lindquist E."/>
            <person name="Wang M."/>
            <person name="Pitluck S."/>
            <person name="Vogel J.P."/>
            <person name="Garvin D.F."/>
            <person name="Mockler T.C."/>
            <person name="Schmutz J."/>
            <person name="Rokhsar D."/>
            <person name="Bevan M.W."/>
        </authorList>
    </citation>
    <scope>NUCLEOTIDE SEQUENCE</scope>
    <source>
        <strain evidence="3">Bd21</strain>
    </source>
</reference>
<evidence type="ECO:0000259" key="2">
    <source>
        <dbReference type="PROSITE" id="PS50800"/>
    </source>
</evidence>
<dbReference type="ExpressionAtlas" id="A0A0Q3LVW1">
    <property type="expression patterns" value="baseline and differential"/>
</dbReference>
<feature type="compositionally biased region" description="Polar residues" evidence="1">
    <location>
        <begin position="427"/>
        <end position="445"/>
    </location>
</feature>
<dbReference type="InterPro" id="IPR036361">
    <property type="entry name" value="SAP_dom_sf"/>
</dbReference>
<keyword evidence="5" id="KW-1185">Reference proteome</keyword>
<dbReference type="SMART" id="SM00513">
    <property type="entry name" value="SAP"/>
    <property type="match status" value="1"/>
</dbReference>
<dbReference type="AlphaFoldDB" id="A0A0Q3LVW1"/>
<dbReference type="Proteomes" id="UP000008810">
    <property type="component" value="Chromosome 3"/>
</dbReference>
<evidence type="ECO:0000313" key="5">
    <source>
        <dbReference type="Proteomes" id="UP000008810"/>
    </source>
</evidence>
<dbReference type="GeneID" id="100841852"/>
<reference evidence="3 4" key="1">
    <citation type="journal article" date="2010" name="Nature">
        <title>Genome sequencing and analysis of the model grass Brachypodium distachyon.</title>
        <authorList>
            <consortium name="International Brachypodium Initiative"/>
        </authorList>
    </citation>
    <scope>NUCLEOTIDE SEQUENCE [LARGE SCALE GENOMIC DNA]</scope>
    <source>
        <strain evidence="3">Bd21</strain>
        <strain evidence="4">cv. Bd21</strain>
    </source>
</reference>
<feature type="region of interest" description="Disordered" evidence="1">
    <location>
        <begin position="420"/>
        <end position="445"/>
    </location>
</feature>
<organism evidence="3">
    <name type="scientific">Brachypodium distachyon</name>
    <name type="common">Purple false brome</name>
    <name type="synonym">Trachynia distachya</name>
    <dbReference type="NCBI Taxonomy" id="15368"/>
    <lineage>
        <taxon>Eukaryota</taxon>
        <taxon>Viridiplantae</taxon>
        <taxon>Streptophyta</taxon>
        <taxon>Embryophyta</taxon>
        <taxon>Tracheophyta</taxon>
        <taxon>Spermatophyta</taxon>
        <taxon>Magnoliopsida</taxon>
        <taxon>Liliopsida</taxon>
        <taxon>Poales</taxon>
        <taxon>Poaceae</taxon>
        <taxon>BOP clade</taxon>
        <taxon>Pooideae</taxon>
        <taxon>Stipodae</taxon>
        <taxon>Brachypodieae</taxon>
        <taxon>Brachypodium</taxon>
    </lineage>
</organism>
<reference evidence="4" key="3">
    <citation type="submission" date="2018-08" db="UniProtKB">
        <authorList>
            <consortium name="EnsemblPlants"/>
        </authorList>
    </citation>
    <scope>IDENTIFICATION</scope>
    <source>
        <strain evidence="4">cv. Bd21</strain>
    </source>
</reference>
<dbReference type="EMBL" id="CM000882">
    <property type="protein sequence ID" value="KQJ96437.1"/>
    <property type="molecule type" value="Genomic_DNA"/>
</dbReference>
<gene>
    <name evidence="4" type="primary">LOC100841852</name>
    <name evidence="3" type="ORF">BRADI_3g23105v3</name>
</gene>
<dbReference type="PROSITE" id="PS50800">
    <property type="entry name" value="SAP"/>
    <property type="match status" value="1"/>
</dbReference>